<protein>
    <submittedName>
        <fullName evidence="2">Unnamed protein product</fullName>
    </submittedName>
</protein>
<organism evidence="2 3">
    <name type="scientific">Ambrosiozyma monospora</name>
    <name type="common">Yeast</name>
    <name type="synonym">Endomycopsis monosporus</name>
    <dbReference type="NCBI Taxonomy" id="43982"/>
    <lineage>
        <taxon>Eukaryota</taxon>
        <taxon>Fungi</taxon>
        <taxon>Dikarya</taxon>
        <taxon>Ascomycota</taxon>
        <taxon>Saccharomycotina</taxon>
        <taxon>Pichiomycetes</taxon>
        <taxon>Pichiales</taxon>
        <taxon>Pichiaceae</taxon>
        <taxon>Ambrosiozyma</taxon>
    </lineage>
</organism>
<keyword evidence="3" id="KW-1185">Reference proteome</keyword>
<comment type="caution">
    <text evidence="2">The sequence shown here is derived from an EMBL/GenBank/DDBJ whole genome shotgun (WGS) entry which is preliminary data.</text>
</comment>
<feature type="region of interest" description="Disordered" evidence="1">
    <location>
        <begin position="70"/>
        <end position="112"/>
    </location>
</feature>
<reference evidence="2" key="1">
    <citation type="submission" date="2023-04" db="EMBL/GenBank/DDBJ databases">
        <title>Ambrosiozyma monospora NBRC 1965.</title>
        <authorList>
            <person name="Ichikawa N."/>
            <person name="Sato H."/>
            <person name="Tonouchi N."/>
        </authorList>
    </citation>
    <scope>NUCLEOTIDE SEQUENCE</scope>
    <source>
        <strain evidence="2">NBRC 1965</strain>
    </source>
</reference>
<gene>
    <name evidence="2" type="ORF">Amon01_000553400</name>
</gene>
<dbReference type="Gene3D" id="6.10.280.230">
    <property type="match status" value="1"/>
</dbReference>
<evidence type="ECO:0000313" key="2">
    <source>
        <dbReference type="EMBL" id="GMG39677.1"/>
    </source>
</evidence>
<sequence length="251" mass="27651">MLINDSVYKLQHRGLLNNNITVSESQEQNQHQNQENDFDQAFNDIEMELNEQQQHQGSSVADKLMESVEQQQYHDQEMQTSDARTSTISKEQATAPSTTEPQQQQENAVTESSKIEFAKLAQSVFQTMSNTPSNISTTTSTKFKNSQFLMLMDKIAKRQVEINDSCDKLVDSRTGDDVRASTLNVSAGVGGSETTTTGGHLGDPLALVNDGEFEFKSPLESAQVVHERVGGFGGLEQGIGSLKTGSWEEVI</sequence>
<proteinExistence type="predicted"/>
<dbReference type="Proteomes" id="UP001165063">
    <property type="component" value="Unassembled WGS sequence"/>
</dbReference>
<evidence type="ECO:0000256" key="1">
    <source>
        <dbReference type="SAM" id="MobiDB-lite"/>
    </source>
</evidence>
<dbReference type="OrthoDB" id="5407351at2759"/>
<name>A0A9W6Z1G2_AMBMO</name>
<dbReference type="EMBL" id="BSXU01003092">
    <property type="protein sequence ID" value="GMG39677.1"/>
    <property type="molecule type" value="Genomic_DNA"/>
</dbReference>
<feature type="compositionally biased region" description="Polar residues" evidence="1">
    <location>
        <begin position="78"/>
        <end position="112"/>
    </location>
</feature>
<accession>A0A9W6Z1G2</accession>
<dbReference type="AlphaFoldDB" id="A0A9W6Z1G2"/>
<evidence type="ECO:0000313" key="3">
    <source>
        <dbReference type="Proteomes" id="UP001165063"/>
    </source>
</evidence>